<dbReference type="EMBL" id="HBHK01005677">
    <property type="protein sequence ID" value="CAD9670895.1"/>
    <property type="molecule type" value="Transcribed_RNA"/>
</dbReference>
<protein>
    <submittedName>
        <fullName evidence="1">Uncharacterized protein</fullName>
    </submittedName>
</protein>
<name>A0A7S2RH16_9STRA</name>
<sequence>MNGAEGLTPTAQEVAQGATPRAPYFEFEAGYGFIFDQQEFGVNAHVLSNVDLAPVHGSMALARKHCNECWYAPGKGSGCTPELSGAMACCGETPQCIGGEEDCRCKTTSQNTTKRRYELQFDFLITRQVEDITPLAQWTLTAPQCNPTLEPLPKNSACFLSAGMTTSGSMSYLVHENNTEPEKKTVGRWISPASGEIHWAKGHLHTGGVNISLSINGKKLCTSTTVYGNDPNVTRNARDEFGHLVEITDCIGSREDLQSVRIQAGDVIEVDSFYYVGKHDSRLRHRAGGSHFCVMSYMLLGVVFDKISTTGSNSLMSILNLDMPYSNYDLLGKY</sequence>
<proteinExistence type="predicted"/>
<reference evidence="1" key="1">
    <citation type="submission" date="2021-01" db="EMBL/GenBank/DDBJ databases">
        <authorList>
            <person name="Corre E."/>
            <person name="Pelletier E."/>
            <person name="Niang G."/>
            <person name="Scheremetjew M."/>
            <person name="Finn R."/>
            <person name="Kale V."/>
            <person name="Holt S."/>
            <person name="Cochrane G."/>
            <person name="Meng A."/>
            <person name="Brown T."/>
            <person name="Cohen L."/>
        </authorList>
    </citation>
    <scope>NUCLEOTIDE SEQUENCE</scope>
    <source>
        <strain evidence="1">NY070348D</strain>
    </source>
</reference>
<accession>A0A7S2RH16</accession>
<gene>
    <name evidence="1" type="ORF">QSP1433_LOCUS3334</name>
</gene>
<organism evidence="1">
    <name type="scientific">Mucochytrium quahogii</name>
    <dbReference type="NCBI Taxonomy" id="96639"/>
    <lineage>
        <taxon>Eukaryota</taxon>
        <taxon>Sar</taxon>
        <taxon>Stramenopiles</taxon>
        <taxon>Bigyra</taxon>
        <taxon>Labyrinthulomycetes</taxon>
        <taxon>Thraustochytrida</taxon>
        <taxon>Thraustochytriidae</taxon>
        <taxon>Mucochytrium</taxon>
    </lineage>
</organism>
<dbReference type="InterPro" id="IPR011692">
    <property type="entry name" value="Stress_up-reg_Nod19"/>
</dbReference>
<dbReference type="AlphaFoldDB" id="A0A7S2RH16"/>
<evidence type="ECO:0000313" key="1">
    <source>
        <dbReference type="EMBL" id="CAD9670895.1"/>
    </source>
</evidence>
<dbReference type="Pfam" id="PF07712">
    <property type="entry name" value="SURNod19"/>
    <property type="match status" value="1"/>
</dbReference>